<dbReference type="InterPro" id="IPR020084">
    <property type="entry name" value="NUDIX_hydrolase_CS"/>
</dbReference>
<dbReference type="Gene3D" id="3.90.79.10">
    <property type="entry name" value="Nucleoside Triphosphate Pyrophosphohydrolase"/>
    <property type="match status" value="1"/>
</dbReference>
<accession>A0A2M7XC56</accession>
<dbReference type="Pfam" id="PF00293">
    <property type="entry name" value="NUDIX"/>
    <property type="match status" value="1"/>
</dbReference>
<dbReference type="PROSITE" id="PS00893">
    <property type="entry name" value="NUDIX_BOX"/>
    <property type="match status" value="1"/>
</dbReference>
<evidence type="ECO:0000313" key="5">
    <source>
        <dbReference type="Proteomes" id="UP000229385"/>
    </source>
</evidence>
<sequence length="242" mass="27959">MLNERPKIGVEVIVVRDGKILIGKRRGTHGEGTWSPSGGHLEFGENWEDCAKRETREETGIEIKNVELFAVTNDVKEETHYVTIFMKSEYAGGEVVNLEPHKCERWEWFAWEDLPRPLFQPLETIVTQGLHPLRTSHNKLVRDQMSHIIRSHGDIPIVYHADPLEYRQRLRAKLVEEVEEYLESGETEELADILEVIHSLTALEGTPREQLQTIQKEKARERGGFSQRVILKETKPSGDNRF</sequence>
<dbReference type="InterPro" id="IPR000086">
    <property type="entry name" value="NUDIX_hydrolase_dom"/>
</dbReference>
<dbReference type="GO" id="GO:0035539">
    <property type="term" value="F:8-oxo-7,8-dihydrodeoxyguanosine triphosphate pyrophosphatase activity"/>
    <property type="evidence" value="ECO:0007669"/>
    <property type="project" value="TreeGrafter"/>
</dbReference>
<dbReference type="GO" id="GO:0005829">
    <property type="term" value="C:cytosol"/>
    <property type="evidence" value="ECO:0007669"/>
    <property type="project" value="TreeGrafter"/>
</dbReference>
<comment type="caution">
    <text evidence="4">The sequence shown here is derived from an EMBL/GenBank/DDBJ whole genome shotgun (WGS) entry which is preliminary data.</text>
</comment>
<reference evidence="5" key="1">
    <citation type="submission" date="2017-09" db="EMBL/GenBank/DDBJ databases">
        <title>Depth-based differentiation of microbial function through sediment-hosted aquifers and enrichment of novel symbionts in the deep terrestrial subsurface.</title>
        <authorList>
            <person name="Probst A.J."/>
            <person name="Ladd B."/>
            <person name="Jarett J.K."/>
            <person name="Geller-Mcgrath D.E."/>
            <person name="Sieber C.M.K."/>
            <person name="Emerson J.B."/>
            <person name="Anantharaman K."/>
            <person name="Thomas B.C."/>
            <person name="Malmstrom R."/>
            <person name="Stieglmeier M."/>
            <person name="Klingl A."/>
            <person name="Woyke T."/>
            <person name="Ryan C.M."/>
            <person name="Banfield J.F."/>
        </authorList>
    </citation>
    <scope>NUCLEOTIDE SEQUENCE [LARGE SCALE GENOMIC DNA]</scope>
</reference>
<dbReference type="AlphaFoldDB" id="A0A2M7XC56"/>
<feature type="domain" description="Nudix hydrolase" evidence="3">
    <location>
        <begin position="5"/>
        <end position="132"/>
    </location>
</feature>
<keyword evidence="1" id="KW-0378">Hydrolase</keyword>
<feature type="compositionally biased region" description="Basic and acidic residues" evidence="2">
    <location>
        <begin position="230"/>
        <end position="242"/>
    </location>
</feature>
<dbReference type="EMBL" id="PFWU01000036">
    <property type="protein sequence ID" value="PJA45480.1"/>
    <property type="molecule type" value="Genomic_DNA"/>
</dbReference>
<dbReference type="GO" id="GO:0006203">
    <property type="term" value="P:dGTP catabolic process"/>
    <property type="evidence" value="ECO:0007669"/>
    <property type="project" value="TreeGrafter"/>
</dbReference>
<dbReference type="CDD" id="cd11532">
    <property type="entry name" value="NTP-PPase_COG4997"/>
    <property type="match status" value="1"/>
</dbReference>
<protein>
    <recommendedName>
        <fullName evidence="3">Nudix hydrolase domain-containing protein</fullName>
    </recommendedName>
</protein>
<evidence type="ECO:0000259" key="3">
    <source>
        <dbReference type="PROSITE" id="PS51462"/>
    </source>
</evidence>
<gene>
    <name evidence="4" type="ORF">CO174_03145</name>
</gene>
<organism evidence="4 5">
    <name type="scientific">Candidatus Uhrbacteria bacterium CG_4_9_14_3_um_filter_50_9</name>
    <dbReference type="NCBI Taxonomy" id="1975035"/>
    <lineage>
        <taxon>Bacteria</taxon>
        <taxon>Candidatus Uhriibacteriota</taxon>
    </lineage>
</organism>
<feature type="region of interest" description="Disordered" evidence="2">
    <location>
        <begin position="222"/>
        <end position="242"/>
    </location>
</feature>
<evidence type="ECO:0000256" key="2">
    <source>
        <dbReference type="SAM" id="MobiDB-lite"/>
    </source>
</evidence>
<dbReference type="PANTHER" id="PTHR16099">
    <property type="entry name" value="8-OXO-DGTP DIPHOSPHATES NUDT15"/>
    <property type="match status" value="1"/>
</dbReference>
<dbReference type="InterPro" id="IPR015797">
    <property type="entry name" value="NUDIX_hydrolase-like_dom_sf"/>
</dbReference>
<evidence type="ECO:0000313" key="4">
    <source>
        <dbReference type="EMBL" id="PJA45480.1"/>
    </source>
</evidence>
<dbReference type="InterPro" id="IPR038735">
    <property type="entry name" value="MSMEG_1276-like_NTP-PPase_dom"/>
</dbReference>
<dbReference type="FunFam" id="3.90.79.10:FF:000060">
    <property type="entry name" value="Nudix hydrolase 1"/>
    <property type="match status" value="1"/>
</dbReference>
<dbReference type="Proteomes" id="UP000229385">
    <property type="component" value="Unassembled WGS sequence"/>
</dbReference>
<dbReference type="PANTHER" id="PTHR16099:SF5">
    <property type="entry name" value="NUCLEOTIDE TRIPHOSPHATE DIPHOSPHATASE NUDT15"/>
    <property type="match status" value="1"/>
</dbReference>
<dbReference type="SUPFAM" id="SSF55811">
    <property type="entry name" value="Nudix"/>
    <property type="match status" value="1"/>
</dbReference>
<name>A0A2M7XC56_9BACT</name>
<dbReference type="PROSITE" id="PS51462">
    <property type="entry name" value="NUDIX"/>
    <property type="match status" value="1"/>
</dbReference>
<evidence type="ECO:0000256" key="1">
    <source>
        <dbReference type="ARBA" id="ARBA00022801"/>
    </source>
</evidence>
<proteinExistence type="predicted"/>
<dbReference type="CDD" id="cd04678">
    <property type="entry name" value="NUDIX_MTH2_Nudt15"/>
    <property type="match status" value="1"/>
</dbReference>